<keyword evidence="2" id="KW-1185">Reference proteome</keyword>
<dbReference type="Proteomes" id="UP000503349">
    <property type="component" value="Chromosome 14"/>
</dbReference>
<name>A0A6G1QA93_CHAAH</name>
<dbReference type="EMBL" id="CM015725">
    <property type="protein sequence ID" value="KAF3699188.1"/>
    <property type="molecule type" value="Genomic_DNA"/>
</dbReference>
<gene>
    <name evidence="1" type="ORF">EXN66_Car014875</name>
</gene>
<evidence type="ECO:0000313" key="2">
    <source>
        <dbReference type="Proteomes" id="UP000503349"/>
    </source>
</evidence>
<sequence>MNVASDSLRLISPNAIQLRNLESQVKTISFSLPLRKGDVSMPDKNIVEQPAFYLKRTYQKDSTFAQSTLAS</sequence>
<reference evidence="2" key="2">
    <citation type="submission" date="2019-02" db="EMBL/GenBank/DDBJ databases">
        <title>Opniocepnalus argus Var Kimnra genome.</title>
        <authorList>
            <person name="Zhou C."/>
            <person name="Xiao S."/>
        </authorList>
    </citation>
    <scope>NUCLEOTIDE SEQUENCE [LARGE SCALE GENOMIC DNA]</scope>
</reference>
<proteinExistence type="predicted"/>
<protein>
    <submittedName>
        <fullName evidence="1">Uncharacterized protein</fullName>
    </submittedName>
</protein>
<accession>A0A6G1QA93</accession>
<evidence type="ECO:0000313" key="1">
    <source>
        <dbReference type="EMBL" id="KAF3699188.1"/>
    </source>
</evidence>
<dbReference type="AlphaFoldDB" id="A0A6G1QA93"/>
<reference evidence="1 2" key="1">
    <citation type="submission" date="2019-02" db="EMBL/GenBank/DDBJ databases">
        <title>Opniocepnalus argus genome.</title>
        <authorList>
            <person name="Zhou C."/>
            <person name="Xiao S."/>
        </authorList>
    </citation>
    <scope>NUCLEOTIDE SEQUENCE [LARGE SCALE GENOMIC DNA]</scope>
    <source>
        <strain evidence="1">OARG1902GOOAL</strain>
        <tissue evidence="1">Muscle</tissue>
    </source>
</reference>
<organism evidence="1 2">
    <name type="scientific">Channa argus</name>
    <name type="common">Northern snakehead</name>
    <name type="synonym">Ophicephalus argus</name>
    <dbReference type="NCBI Taxonomy" id="215402"/>
    <lineage>
        <taxon>Eukaryota</taxon>
        <taxon>Metazoa</taxon>
        <taxon>Chordata</taxon>
        <taxon>Craniata</taxon>
        <taxon>Vertebrata</taxon>
        <taxon>Euteleostomi</taxon>
        <taxon>Actinopterygii</taxon>
        <taxon>Neopterygii</taxon>
        <taxon>Teleostei</taxon>
        <taxon>Neoteleostei</taxon>
        <taxon>Acanthomorphata</taxon>
        <taxon>Anabantaria</taxon>
        <taxon>Anabantiformes</taxon>
        <taxon>Channoidei</taxon>
        <taxon>Channidae</taxon>
        <taxon>Channa</taxon>
    </lineage>
</organism>